<proteinExistence type="predicted"/>
<dbReference type="RefSeq" id="WP_353334233.1">
    <property type="nucleotide sequence ID" value="NZ_AP028055.1"/>
</dbReference>
<accession>A0ABN6Z9H8</accession>
<dbReference type="Pfam" id="PF13084">
    <property type="entry name" value="DUF3943"/>
    <property type="match status" value="1"/>
</dbReference>
<gene>
    <name evidence="2" type="ORF">BSYN_12930</name>
</gene>
<keyword evidence="3" id="KW-1185">Reference proteome</keyword>
<sequence>MKKILAYIILLLLSTENICGQQADSLFVSNDSVRMKKHYFRAAIQALSVNASVWAYNRYIREADFAKISFHSIHDNIKKGLVWDNDLFSSNQLLHPFHGSFIYSSARCNGMSYWTSLSYTFAGSLSWEFCAETTPPSINDLITTTLGGAALGEGTYRISSLVLDDSKRGFNRFFRELLGTVISPSRGINRLLTGNAWKVRHKYYLYHDYEKIPVNCSLTVGDRLMADNGSLFKENNNMFVEFNMIYGNPFQNSTNKPFDYINFSSLINVGGKQPVIGSVNIAAKLYGKYSEPLPGHKMMIGLFQHFDYFDSGLVTKDSKKIPFKISEAAAIGVGMTYLLPATKKITIRYRGHLNAVLLGASLTDYYRLGRDYNLGSGYSIKSNTHIEFSKYGSFELNMFDYQIFTWRGYKPEDLKTKASPYLYLNTQGDKGNAELFLINAIMGININSKTKINLGSYYYFRNTHYAYHDDVISRTYEFRLGLKYKF</sequence>
<evidence type="ECO:0000313" key="2">
    <source>
        <dbReference type="EMBL" id="BEG99028.1"/>
    </source>
</evidence>
<protein>
    <recommendedName>
        <fullName evidence="1">DUF3943 domain-containing protein</fullName>
    </recommendedName>
</protein>
<dbReference type="InterPro" id="IPR025079">
    <property type="entry name" value="DUF3943"/>
</dbReference>
<name>A0ABN6Z9H8_9BACE</name>
<feature type="domain" description="DUF3943" evidence="1">
    <location>
        <begin position="81"/>
        <end position="185"/>
    </location>
</feature>
<dbReference type="Proteomes" id="UP001496674">
    <property type="component" value="Chromosome"/>
</dbReference>
<dbReference type="EMBL" id="AP028055">
    <property type="protein sequence ID" value="BEG99028.1"/>
    <property type="molecule type" value="Genomic_DNA"/>
</dbReference>
<organism evidence="2 3">
    <name type="scientific">Bacteroides sedimenti</name>
    <dbReference type="NCBI Taxonomy" id="2136147"/>
    <lineage>
        <taxon>Bacteria</taxon>
        <taxon>Pseudomonadati</taxon>
        <taxon>Bacteroidota</taxon>
        <taxon>Bacteroidia</taxon>
        <taxon>Bacteroidales</taxon>
        <taxon>Bacteroidaceae</taxon>
        <taxon>Bacteroides</taxon>
    </lineage>
</organism>
<reference evidence="2 3" key="1">
    <citation type="submission" date="2023-04" db="EMBL/GenBank/DDBJ databases">
        <title>Draft genome sequence of acteroides sedimenti strain YN3PY1.</title>
        <authorList>
            <person name="Yoshida N."/>
        </authorList>
    </citation>
    <scope>NUCLEOTIDE SEQUENCE [LARGE SCALE GENOMIC DNA]</scope>
    <source>
        <strain evidence="2 3">YN3PY1</strain>
    </source>
</reference>
<evidence type="ECO:0000259" key="1">
    <source>
        <dbReference type="Pfam" id="PF13084"/>
    </source>
</evidence>
<evidence type="ECO:0000313" key="3">
    <source>
        <dbReference type="Proteomes" id="UP001496674"/>
    </source>
</evidence>